<evidence type="ECO:0000313" key="2">
    <source>
        <dbReference type="Proteomes" id="UP001149074"/>
    </source>
</evidence>
<dbReference type="AlphaFoldDB" id="A0A9W9EYI0"/>
<gene>
    <name evidence="1" type="ORF">N7532_009048</name>
</gene>
<organism evidence="1 2">
    <name type="scientific">Penicillium argentinense</name>
    <dbReference type="NCBI Taxonomy" id="1131581"/>
    <lineage>
        <taxon>Eukaryota</taxon>
        <taxon>Fungi</taxon>
        <taxon>Dikarya</taxon>
        <taxon>Ascomycota</taxon>
        <taxon>Pezizomycotina</taxon>
        <taxon>Eurotiomycetes</taxon>
        <taxon>Eurotiomycetidae</taxon>
        <taxon>Eurotiales</taxon>
        <taxon>Aspergillaceae</taxon>
        <taxon>Penicillium</taxon>
    </lineage>
</organism>
<dbReference type="Proteomes" id="UP001149074">
    <property type="component" value="Unassembled WGS sequence"/>
</dbReference>
<reference evidence="1" key="1">
    <citation type="submission" date="2022-11" db="EMBL/GenBank/DDBJ databases">
        <authorList>
            <person name="Petersen C."/>
        </authorList>
    </citation>
    <scope>NUCLEOTIDE SEQUENCE</scope>
    <source>
        <strain evidence="1">IBT 30761</strain>
    </source>
</reference>
<keyword evidence="2" id="KW-1185">Reference proteome</keyword>
<protein>
    <submittedName>
        <fullName evidence="1">Uncharacterized protein</fullName>
    </submittedName>
</protein>
<reference evidence="1" key="2">
    <citation type="journal article" date="2023" name="IMA Fungus">
        <title>Comparative genomic study of the Penicillium genus elucidates a diverse pangenome and 15 lateral gene transfer events.</title>
        <authorList>
            <person name="Petersen C."/>
            <person name="Sorensen T."/>
            <person name="Nielsen M.R."/>
            <person name="Sondergaard T.E."/>
            <person name="Sorensen J.L."/>
            <person name="Fitzpatrick D.A."/>
            <person name="Frisvad J.C."/>
            <person name="Nielsen K.L."/>
        </authorList>
    </citation>
    <scope>NUCLEOTIDE SEQUENCE</scope>
    <source>
        <strain evidence="1">IBT 30761</strain>
    </source>
</reference>
<dbReference type="GeneID" id="81360518"/>
<dbReference type="EMBL" id="JAPQKI010000009">
    <property type="protein sequence ID" value="KAJ5090364.1"/>
    <property type="molecule type" value="Genomic_DNA"/>
</dbReference>
<proteinExistence type="predicted"/>
<evidence type="ECO:0000313" key="1">
    <source>
        <dbReference type="EMBL" id="KAJ5090364.1"/>
    </source>
</evidence>
<accession>A0A9W9EYI0</accession>
<name>A0A9W9EYI0_9EURO</name>
<dbReference type="RefSeq" id="XP_056472345.1">
    <property type="nucleotide sequence ID" value="XM_056621539.1"/>
</dbReference>
<sequence length="232" mass="25716">MSPRVTLVGLIWTTQKVAEDQAPPPVGIGRCEAEELQGFYAEQGGQEIRLYFTVERSGSDEPFYNPAEHIEKAREFVSNFRAATRKSPTPHERSRLVGMWATAPTEIPRDERYCLEDMKGSAGGSCGQAVDSGAPKESQPVLDDVVADLALAKSERPLLATRRLAYPTCFRPRDFWIGRYRVGPDAACYLPPTGGRKADLTQKQLHEIAPVRVPCVAPQRIWASLVRNVIHG</sequence>
<comment type="caution">
    <text evidence="1">The sequence shown here is derived from an EMBL/GenBank/DDBJ whole genome shotgun (WGS) entry which is preliminary data.</text>
</comment>